<dbReference type="GO" id="GO:0004984">
    <property type="term" value="F:olfactory receptor activity"/>
    <property type="evidence" value="ECO:0007669"/>
    <property type="project" value="InterPro"/>
</dbReference>
<evidence type="ECO:0000256" key="6">
    <source>
        <dbReference type="SAM" id="Phobius"/>
    </source>
</evidence>
<protein>
    <recommendedName>
        <fullName evidence="7">G-protein coupled receptors family 1 profile domain-containing protein</fullName>
    </recommendedName>
</protein>
<dbReference type="GO" id="GO:0016020">
    <property type="term" value="C:membrane"/>
    <property type="evidence" value="ECO:0007669"/>
    <property type="project" value="UniProtKB-SubCell"/>
</dbReference>
<reference evidence="8" key="2">
    <citation type="submission" date="2025-09" db="UniProtKB">
        <authorList>
            <consortium name="Ensembl"/>
        </authorList>
    </citation>
    <scope>IDENTIFICATION</scope>
</reference>
<keyword evidence="5" id="KW-0807">Transducer</keyword>
<dbReference type="PRINTS" id="PR00245">
    <property type="entry name" value="OLFACTORYR"/>
</dbReference>
<sequence>MENVTVNSPVLLLEGFSLPPLLSLCVCVCLLLSFLFIVGANTVVVCAVISDRRLHTPMYLLFCNLAVTDVLANVNVVPRVLLDTLRPPAERLISYPECVAQAFWAHLLATGMRTVLMVMAFDRYVAVCLPLRYSAIMSPRMLVKLLVAAWSAALVLVSVLIGLTVRLVVGLQCSNAALFGLSCESVFVNNVYGLTFTTMLYLSSAGSLVLTYGSIIAVSVRRDRTLNLKALRTCLSHLLVYFLSLFSGLTVILFTRFPKLRQERHLASVLYTVLPGCFNPLIYGLQSQEIRNYVRAVFRGSVVNSLPLSV</sequence>
<evidence type="ECO:0000313" key="8">
    <source>
        <dbReference type="Ensembl" id="ENSPMGP00000019882.1"/>
    </source>
</evidence>
<evidence type="ECO:0000259" key="7">
    <source>
        <dbReference type="PROSITE" id="PS50262"/>
    </source>
</evidence>
<feature type="transmembrane region" description="Helical" evidence="6">
    <location>
        <begin position="191"/>
        <end position="218"/>
    </location>
</feature>
<evidence type="ECO:0000256" key="4">
    <source>
        <dbReference type="ARBA" id="ARBA00023136"/>
    </source>
</evidence>
<feature type="domain" description="G-protein coupled receptors family 1 profile" evidence="7">
    <location>
        <begin position="40"/>
        <end position="283"/>
    </location>
</feature>
<evidence type="ECO:0000256" key="2">
    <source>
        <dbReference type="ARBA" id="ARBA00022692"/>
    </source>
</evidence>
<keyword evidence="9" id="KW-1185">Reference proteome</keyword>
<dbReference type="InterPro" id="IPR000725">
    <property type="entry name" value="Olfact_rcpt"/>
</dbReference>
<feature type="transmembrane region" description="Helical" evidence="6">
    <location>
        <begin position="230"/>
        <end position="254"/>
    </location>
</feature>
<dbReference type="Pfam" id="PF13853">
    <property type="entry name" value="7tm_4"/>
    <property type="match status" value="1"/>
</dbReference>
<dbReference type="PANTHER" id="PTHR26451">
    <property type="entry name" value="G_PROTEIN_RECEP_F1_2 DOMAIN-CONTAINING PROTEIN"/>
    <property type="match status" value="1"/>
</dbReference>
<feature type="transmembrane region" description="Helical" evidence="6">
    <location>
        <begin position="142"/>
        <end position="171"/>
    </location>
</feature>
<keyword evidence="4 6" id="KW-0472">Membrane</keyword>
<dbReference type="STRING" id="409849.ENSPMGP00000019882"/>
<evidence type="ECO:0000256" key="5">
    <source>
        <dbReference type="ARBA" id="ARBA00023224"/>
    </source>
</evidence>
<dbReference type="Ensembl" id="ENSPMGT00000021190.1">
    <property type="protein sequence ID" value="ENSPMGP00000019882.1"/>
    <property type="gene ID" value="ENSPMGG00000016074.1"/>
</dbReference>
<dbReference type="Gene3D" id="1.20.1070.10">
    <property type="entry name" value="Rhodopsin 7-helix transmembrane proteins"/>
    <property type="match status" value="1"/>
</dbReference>
<organism evidence="8 9">
    <name type="scientific">Periophthalmus magnuspinnatus</name>
    <dbReference type="NCBI Taxonomy" id="409849"/>
    <lineage>
        <taxon>Eukaryota</taxon>
        <taxon>Metazoa</taxon>
        <taxon>Chordata</taxon>
        <taxon>Craniata</taxon>
        <taxon>Vertebrata</taxon>
        <taxon>Euteleostomi</taxon>
        <taxon>Actinopterygii</taxon>
        <taxon>Neopterygii</taxon>
        <taxon>Teleostei</taxon>
        <taxon>Neoteleostei</taxon>
        <taxon>Acanthomorphata</taxon>
        <taxon>Gobiaria</taxon>
        <taxon>Gobiiformes</taxon>
        <taxon>Gobioidei</taxon>
        <taxon>Gobiidae</taxon>
        <taxon>Oxudercinae</taxon>
        <taxon>Periophthalmus</taxon>
    </lineage>
</organism>
<evidence type="ECO:0000256" key="1">
    <source>
        <dbReference type="ARBA" id="ARBA00004141"/>
    </source>
</evidence>
<feature type="transmembrane region" description="Helical" evidence="6">
    <location>
        <begin position="61"/>
        <end position="82"/>
    </location>
</feature>
<proteinExistence type="predicted"/>
<feature type="transmembrane region" description="Helical" evidence="6">
    <location>
        <begin position="20"/>
        <end position="49"/>
    </location>
</feature>
<dbReference type="InterPro" id="IPR000276">
    <property type="entry name" value="GPCR_Rhodpsn"/>
</dbReference>
<evidence type="ECO:0000256" key="3">
    <source>
        <dbReference type="ARBA" id="ARBA00022989"/>
    </source>
</evidence>
<reference evidence="8" key="1">
    <citation type="submission" date="2025-08" db="UniProtKB">
        <authorList>
            <consortium name="Ensembl"/>
        </authorList>
    </citation>
    <scope>IDENTIFICATION</scope>
</reference>
<keyword evidence="3 6" id="KW-1133">Transmembrane helix</keyword>
<dbReference type="PANTHER" id="PTHR26451:SF989">
    <property type="entry name" value="G-PROTEIN COUPLED RECEPTORS FAMILY 1 PROFILE DOMAIN-CONTAINING PROTEIN"/>
    <property type="match status" value="1"/>
</dbReference>
<name>A0A3B4ARS8_9GOBI</name>
<keyword evidence="2 6" id="KW-0812">Transmembrane</keyword>
<comment type="subcellular location">
    <subcellularLocation>
        <location evidence="1">Membrane</location>
        <topology evidence="1">Multi-pass membrane protein</topology>
    </subcellularLocation>
</comment>
<dbReference type="PRINTS" id="PR00237">
    <property type="entry name" value="GPCRRHODOPSN"/>
</dbReference>
<dbReference type="InterPro" id="IPR017452">
    <property type="entry name" value="GPCR_Rhodpsn_7TM"/>
</dbReference>
<dbReference type="GO" id="GO:0005549">
    <property type="term" value="F:odorant binding"/>
    <property type="evidence" value="ECO:0007669"/>
    <property type="project" value="TreeGrafter"/>
</dbReference>
<dbReference type="Proteomes" id="UP000261520">
    <property type="component" value="Unplaced"/>
</dbReference>
<dbReference type="AlphaFoldDB" id="A0A3B4ARS8"/>
<feature type="transmembrane region" description="Helical" evidence="6">
    <location>
        <begin position="102"/>
        <end position="121"/>
    </location>
</feature>
<dbReference type="InterPro" id="IPR052921">
    <property type="entry name" value="GPCR1_Superfamily_Member"/>
</dbReference>
<accession>A0A3B4ARS8</accession>
<dbReference type="SUPFAM" id="SSF81321">
    <property type="entry name" value="Family A G protein-coupled receptor-like"/>
    <property type="match status" value="1"/>
</dbReference>
<dbReference type="PROSITE" id="PS50262">
    <property type="entry name" value="G_PROTEIN_RECEP_F1_2"/>
    <property type="match status" value="1"/>
</dbReference>
<dbReference type="GO" id="GO:0004930">
    <property type="term" value="F:G protein-coupled receptor activity"/>
    <property type="evidence" value="ECO:0007669"/>
    <property type="project" value="InterPro"/>
</dbReference>
<evidence type="ECO:0000313" key="9">
    <source>
        <dbReference type="Proteomes" id="UP000261520"/>
    </source>
</evidence>
<dbReference type="SMART" id="SM01381">
    <property type="entry name" value="7TM_GPCR_Srsx"/>
    <property type="match status" value="1"/>
</dbReference>
<feature type="transmembrane region" description="Helical" evidence="6">
    <location>
        <begin position="266"/>
        <end position="285"/>
    </location>
</feature>